<organism evidence="1 2">
    <name type="scientific">Pantherophis guttatus</name>
    <name type="common">Corn snake</name>
    <name type="synonym">Elaphe guttata</name>
    <dbReference type="NCBI Taxonomy" id="94885"/>
    <lineage>
        <taxon>Eukaryota</taxon>
        <taxon>Metazoa</taxon>
        <taxon>Chordata</taxon>
        <taxon>Craniata</taxon>
        <taxon>Vertebrata</taxon>
        <taxon>Euteleostomi</taxon>
        <taxon>Lepidosauria</taxon>
        <taxon>Squamata</taxon>
        <taxon>Bifurcata</taxon>
        <taxon>Unidentata</taxon>
        <taxon>Episquamata</taxon>
        <taxon>Toxicofera</taxon>
        <taxon>Serpentes</taxon>
        <taxon>Colubroidea</taxon>
        <taxon>Colubridae</taxon>
        <taxon>Colubrinae</taxon>
        <taxon>Pantherophis</taxon>
    </lineage>
</organism>
<sequence>MTKAFNVIYVTQGCGFSKMQRKLRHCGGHISIQRCFYMLFIHCHLPRFSCKHGMFPNLYVMPWKQDMKYRALHLQHADQVELYSGPREDTLFLEKSERHCHGEDRKKVMQKVPHEDIIVDIPIYSHLSRYHKSMVAYGFRVKL</sequence>
<accession>A0ABM3ZDY3</accession>
<protein>
    <submittedName>
        <fullName evidence="2">Sperm-associated microtubule inner protein 10 isoform X1</fullName>
    </submittedName>
</protein>
<dbReference type="Proteomes" id="UP001652622">
    <property type="component" value="Unplaced"/>
</dbReference>
<dbReference type="InterPro" id="IPR027965">
    <property type="entry name" value="SPMIP10"/>
</dbReference>
<dbReference type="PANTHER" id="PTHR35247:SF1">
    <property type="entry name" value="TESTIS-EXPRESSED PROTEIN 43"/>
    <property type="match status" value="1"/>
</dbReference>
<proteinExistence type="predicted"/>
<evidence type="ECO:0000313" key="1">
    <source>
        <dbReference type="Proteomes" id="UP001652622"/>
    </source>
</evidence>
<dbReference type="RefSeq" id="XP_060546572.1">
    <property type="nucleotide sequence ID" value="XM_060690589.1"/>
</dbReference>
<gene>
    <name evidence="2" type="primary">SPMIP10</name>
</gene>
<dbReference type="PANTHER" id="PTHR35247">
    <property type="entry name" value="TESTIS-EXPRESSED PROTEIN 43"/>
    <property type="match status" value="1"/>
</dbReference>
<reference evidence="2" key="1">
    <citation type="submission" date="2025-08" db="UniProtKB">
        <authorList>
            <consortium name="RefSeq"/>
        </authorList>
    </citation>
    <scope>IDENTIFICATION</scope>
    <source>
        <tissue evidence="2">Blood</tissue>
    </source>
</reference>
<dbReference type="Pfam" id="PF14983">
    <property type="entry name" value="SPMIP10-like"/>
    <property type="match status" value="1"/>
</dbReference>
<name>A0ABM3ZDY3_PANGU</name>
<dbReference type="GeneID" id="117661319"/>
<keyword evidence="1" id="KW-1185">Reference proteome</keyword>
<evidence type="ECO:0000313" key="2">
    <source>
        <dbReference type="RefSeq" id="XP_060546572.1"/>
    </source>
</evidence>